<accession>A0A667ZI63</accession>
<keyword evidence="3" id="KW-0964">Secreted</keyword>
<dbReference type="PROSITE" id="PS51362">
    <property type="entry name" value="TGF_BETA_2"/>
    <property type="match status" value="1"/>
</dbReference>
<gene>
    <name evidence="12" type="primary">admp</name>
</gene>
<reference evidence="12" key="3">
    <citation type="submission" date="2025-09" db="UniProtKB">
        <authorList>
            <consortium name="Ensembl"/>
        </authorList>
    </citation>
    <scope>IDENTIFICATION</scope>
</reference>
<dbReference type="PANTHER" id="PTHR11848:SF241">
    <property type="entry name" value="ANTI-DORSALIZING MORPHOTIC PROTEIN"/>
    <property type="match status" value="1"/>
</dbReference>
<keyword evidence="6" id="KW-1015">Disulfide bond</keyword>
<keyword evidence="7" id="KW-0325">Glycoprotein</keyword>
<evidence type="ECO:0000256" key="3">
    <source>
        <dbReference type="ARBA" id="ARBA00022525"/>
    </source>
</evidence>
<dbReference type="SUPFAM" id="SSF57501">
    <property type="entry name" value="Cystine-knot cytokines"/>
    <property type="match status" value="1"/>
</dbReference>
<evidence type="ECO:0000256" key="9">
    <source>
        <dbReference type="SAM" id="MobiDB-lite"/>
    </source>
</evidence>
<dbReference type="InterPro" id="IPR015615">
    <property type="entry name" value="TGF-beta-rel"/>
</dbReference>
<dbReference type="Gene3D" id="2.60.120.970">
    <property type="match status" value="1"/>
</dbReference>
<dbReference type="GO" id="GO:0008083">
    <property type="term" value="F:growth factor activity"/>
    <property type="evidence" value="ECO:0007669"/>
    <property type="project" value="UniProtKB-KW"/>
</dbReference>
<dbReference type="InterPro" id="IPR029034">
    <property type="entry name" value="Cystine-knot_cytokine"/>
</dbReference>
<dbReference type="SMART" id="SM00204">
    <property type="entry name" value="TGFB"/>
    <property type="match status" value="1"/>
</dbReference>
<evidence type="ECO:0000256" key="10">
    <source>
        <dbReference type="SAM" id="SignalP"/>
    </source>
</evidence>
<keyword evidence="4 10" id="KW-0732">Signal</keyword>
<dbReference type="Ensembl" id="ENSMMDT00005033265.1">
    <property type="protein sequence ID" value="ENSMMDP00005032536.1"/>
    <property type="gene ID" value="ENSMMDG00005015323.1"/>
</dbReference>
<dbReference type="FunFam" id="2.10.90.10:FF:000001">
    <property type="entry name" value="Bone morphogenetic protein 4"/>
    <property type="match status" value="1"/>
</dbReference>
<dbReference type="CDD" id="cd13765">
    <property type="entry name" value="TGF_beta_ADMP"/>
    <property type="match status" value="1"/>
</dbReference>
<dbReference type="InParanoid" id="A0A667ZI63"/>
<dbReference type="OrthoDB" id="5987191at2759"/>
<evidence type="ECO:0000256" key="5">
    <source>
        <dbReference type="ARBA" id="ARBA00023030"/>
    </source>
</evidence>
<protein>
    <submittedName>
        <fullName evidence="12">Anti-dorsalizing morphogenic protein</fullName>
    </submittedName>
</protein>
<evidence type="ECO:0000256" key="7">
    <source>
        <dbReference type="ARBA" id="ARBA00023180"/>
    </source>
</evidence>
<comment type="similarity">
    <text evidence="2 8">Belongs to the TGF-beta family.</text>
</comment>
<dbReference type="PANTHER" id="PTHR11848">
    <property type="entry name" value="TGF-BETA FAMILY"/>
    <property type="match status" value="1"/>
</dbReference>
<evidence type="ECO:0000259" key="11">
    <source>
        <dbReference type="PROSITE" id="PS51362"/>
    </source>
</evidence>
<dbReference type="Gene3D" id="2.10.90.10">
    <property type="entry name" value="Cystine-knot cytokines"/>
    <property type="match status" value="1"/>
</dbReference>
<evidence type="ECO:0000313" key="13">
    <source>
        <dbReference type="Proteomes" id="UP000472263"/>
    </source>
</evidence>
<dbReference type="PROSITE" id="PS00250">
    <property type="entry name" value="TGF_BETA_1"/>
    <property type="match status" value="1"/>
</dbReference>
<evidence type="ECO:0000256" key="8">
    <source>
        <dbReference type="RuleBase" id="RU000354"/>
    </source>
</evidence>
<feature type="domain" description="TGF-beta family profile" evidence="11">
    <location>
        <begin position="273"/>
        <end position="392"/>
    </location>
</feature>
<comment type="subcellular location">
    <subcellularLocation>
        <location evidence="1">Secreted</location>
    </subcellularLocation>
</comment>
<keyword evidence="5 8" id="KW-0339">Growth factor</keyword>
<name>A0A667ZI63_9TELE</name>
<dbReference type="GO" id="GO:0035239">
    <property type="term" value="P:tube morphogenesis"/>
    <property type="evidence" value="ECO:0007669"/>
    <property type="project" value="UniProtKB-ARBA"/>
</dbReference>
<dbReference type="InterPro" id="IPR001111">
    <property type="entry name" value="TGF-b_propeptide"/>
</dbReference>
<evidence type="ECO:0000256" key="1">
    <source>
        <dbReference type="ARBA" id="ARBA00004613"/>
    </source>
</evidence>
<dbReference type="Proteomes" id="UP000472263">
    <property type="component" value="Chromosome 17"/>
</dbReference>
<dbReference type="AlphaFoldDB" id="A0A667ZI63"/>
<sequence length="392" mass="43927">MSEIWLFVISFATLLCATAARPPHNYLENHFTAENESEEVRSAAIKRLLEVFGMEDPPLTRGHKQPPQYMLDLYNTVADVNGVTKDPYLLEGNTVRSFFDKLRSEQVEFRFNLSTVARSEKVLTAELHLFKLRPQASVSFNRHHFCQVSVYQLLDSSKLNITQEKKLLSSRLIPIHSTGWEVFTITQAVRAWMADEGSNLGLQVVVRTLGGSQMDMKLVRFASGRSHHQSKQPMLVLFTDDGRRSATLESKDPNDTPASPSLPQVPMAGGASRSARSLDYSDEDGVSLPCQRLPLYVDFEEIGWSGWIVSPRGYNAYHCKGSCPFPLGQNMRPTNHATVQSIINALKLTKGIETPCCVPDKLFSINLLYFDDDENVVLKQYDDMVAGSCGCQ</sequence>
<keyword evidence="13" id="KW-1185">Reference proteome</keyword>
<proteinExistence type="inferred from homology"/>
<evidence type="ECO:0000256" key="6">
    <source>
        <dbReference type="ARBA" id="ARBA00023157"/>
    </source>
</evidence>
<dbReference type="Pfam" id="PF00688">
    <property type="entry name" value="TGFb_propeptide"/>
    <property type="match status" value="1"/>
</dbReference>
<evidence type="ECO:0000256" key="4">
    <source>
        <dbReference type="ARBA" id="ARBA00022729"/>
    </source>
</evidence>
<dbReference type="GO" id="GO:0005125">
    <property type="term" value="F:cytokine activity"/>
    <property type="evidence" value="ECO:0007669"/>
    <property type="project" value="TreeGrafter"/>
</dbReference>
<organism evidence="12 13">
    <name type="scientific">Myripristis murdjan</name>
    <name type="common">pinecone soldierfish</name>
    <dbReference type="NCBI Taxonomy" id="586833"/>
    <lineage>
        <taxon>Eukaryota</taxon>
        <taxon>Metazoa</taxon>
        <taxon>Chordata</taxon>
        <taxon>Craniata</taxon>
        <taxon>Vertebrata</taxon>
        <taxon>Euteleostomi</taxon>
        <taxon>Actinopterygii</taxon>
        <taxon>Neopterygii</taxon>
        <taxon>Teleostei</taxon>
        <taxon>Neoteleostei</taxon>
        <taxon>Acanthomorphata</taxon>
        <taxon>Holocentriformes</taxon>
        <taxon>Holocentridae</taxon>
        <taxon>Myripristis</taxon>
    </lineage>
</organism>
<evidence type="ECO:0000313" key="12">
    <source>
        <dbReference type="Ensembl" id="ENSMMDP00005032536.1"/>
    </source>
</evidence>
<evidence type="ECO:0000256" key="2">
    <source>
        <dbReference type="ARBA" id="ARBA00006656"/>
    </source>
</evidence>
<reference evidence="12" key="2">
    <citation type="submission" date="2025-08" db="UniProtKB">
        <authorList>
            <consortium name="Ensembl"/>
        </authorList>
    </citation>
    <scope>IDENTIFICATION</scope>
</reference>
<dbReference type="GO" id="GO:0005615">
    <property type="term" value="C:extracellular space"/>
    <property type="evidence" value="ECO:0007669"/>
    <property type="project" value="TreeGrafter"/>
</dbReference>
<dbReference type="Pfam" id="PF00019">
    <property type="entry name" value="TGF_beta"/>
    <property type="match status" value="1"/>
</dbReference>
<dbReference type="InterPro" id="IPR017948">
    <property type="entry name" value="TGFb_CS"/>
</dbReference>
<dbReference type="InterPro" id="IPR001839">
    <property type="entry name" value="TGF-b_C"/>
</dbReference>
<feature type="chain" id="PRO_5025537936" evidence="10">
    <location>
        <begin position="21"/>
        <end position="392"/>
    </location>
</feature>
<reference evidence="12" key="1">
    <citation type="submission" date="2019-06" db="EMBL/GenBank/DDBJ databases">
        <authorList>
            <consortium name="Wellcome Sanger Institute Data Sharing"/>
        </authorList>
    </citation>
    <scope>NUCLEOTIDE SEQUENCE [LARGE SCALE GENOMIC DNA]</scope>
</reference>
<feature type="region of interest" description="Disordered" evidence="9">
    <location>
        <begin position="246"/>
        <end position="278"/>
    </location>
</feature>
<feature type="signal peptide" evidence="10">
    <location>
        <begin position="1"/>
        <end position="20"/>
    </location>
</feature>
<dbReference type="FunFam" id="2.60.120.970:FF:000023">
    <property type="entry name" value="Anti-dorsalizing morphogenetic protein 1"/>
    <property type="match status" value="1"/>
</dbReference>
<dbReference type="GeneTree" id="ENSGT00940000165063"/>